<accession>A0AAN9G6W2</accession>
<sequence>MKLVPSPTCSCGLEDQITDHILQKRPILESLRKTVWPTAFPFRCQLYGGKEDLEKTVSFVSLSGLRV</sequence>
<evidence type="ECO:0000313" key="1">
    <source>
        <dbReference type="EMBL" id="KAK7097142.1"/>
    </source>
</evidence>
<dbReference type="Proteomes" id="UP001374579">
    <property type="component" value="Unassembled WGS sequence"/>
</dbReference>
<protein>
    <submittedName>
        <fullName evidence="1">Uncharacterized protein</fullName>
    </submittedName>
</protein>
<gene>
    <name evidence="1" type="ORF">V1264_004161</name>
</gene>
<name>A0AAN9G6W2_9CAEN</name>
<organism evidence="1 2">
    <name type="scientific">Littorina saxatilis</name>
    <dbReference type="NCBI Taxonomy" id="31220"/>
    <lineage>
        <taxon>Eukaryota</taxon>
        <taxon>Metazoa</taxon>
        <taxon>Spiralia</taxon>
        <taxon>Lophotrochozoa</taxon>
        <taxon>Mollusca</taxon>
        <taxon>Gastropoda</taxon>
        <taxon>Caenogastropoda</taxon>
        <taxon>Littorinimorpha</taxon>
        <taxon>Littorinoidea</taxon>
        <taxon>Littorinidae</taxon>
        <taxon>Littorina</taxon>
    </lineage>
</organism>
<reference evidence="1 2" key="1">
    <citation type="submission" date="2024-02" db="EMBL/GenBank/DDBJ databases">
        <title>Chromosome-scale genome assembly of the rough periwinkle Littorina saxatilis.</title>
        <authorList>
            <person name="De Jode A."/>
            <person name="Faria R."/>
            <person name="Formenti G."/>
            <person name="Sims Y."/>
            <person name="Smith T.P."/>
            <person name="Tracey A."/>
            <person name="Wood J.M.D."/>
            <person name="Zagrodzka Z.B."/>
            <person name="Johannesson K."/>
            <person name="Butlin R.K."/>
            <person name="Leder E.H."/>
        </authorList>
    </citation>
    <scope>NUCLEOTIDE SEQUENCE [LARGE SCALE GENOMIC DNA]</scope>
    <source>
        <strain evidence="1">Snail1</strain>
        <tissue evidence="1">Muscle</tissue>
    </source>
</reference>
<dbReference type="AlphaFoldDB" id="A0AAN9G6W2"/>
<keyword evidence="2" id="KW-1185">Reference proteome</keyword>
<comment type="caution">
    <text evidence="1">The sequence shown here is derived from an EMBL/GenBank/DDBJ whole genome shotgun (WGS) entry which is preliminary data.</text>
</comment>
<proteinExistence type="predicted"/>
<evidence type="ECO:0000313" key="2">
    <source>
        <dbReference type="Proteomes" id="UP001374579"/>
    </source>
</evidence>
<dbReference type="EMBL" id="JBAMIC010000013">
    <property type="protein sequence ID" value="KAK7097142.1"/>
    <property type="molecule type" value="Genomic_DNA"/>
</dbReference>